<dbReference type="InterPro" id="IPR000871">
    <property type="entry name" value="Beta-lactam_class-A"/>
</dbReference>
<dbReference type="Proteomes" id="UP000092932">
    <property type="component" value="Chromosome"/>
</dbReference>
<name>A0A1B2AC19_9SPHN</name>
<dbReference type="KEGG" id="ado:A6F68_01178"/>
<dbReference type="PROSITE" id="PS00146">
    <property type="entry name" value="BETA_LACTAMASE_A"/>
    <property type="match status" value="1"/>
</dbReference>
<dbReference type="PANTHER" id="PTHR35333:SF3">
    <property type="entry name" value="BETA-LACTAMASE-TYPE TRANSPEPTIDASE FOLD CONTAINING PROTEIN"/>
    <property type="match status" value="1"/>
</dbReference>
<dbReference type="InterPro" id="IPR045155">
    <property type="entry name" value="Beta-lactam_cat"/>
</dbReference>
<dbReference type="PROSITE" id="PS51318">
    <property type="entry name" value="TAT"/>
    <property type="match status" value="1"/>
</dbReference>
<reference evidence="8 9" key="1">
    <citation type="submission" date="2016-07" db="EMBL/GenBank/DDBJ databases">
        <title>Complete genome sequence of Altererythrobacter dongtanensis KCTC 22672, a type strain with esterase isolated from tidal flat.</title>
        <authorList>
            <person name="Cheng H."/>
            <person name="Wu Y.-H."/>
            <person name="Zhou P."/>
            <person name="Huo Y.-Y."/>
            <person name="Wang C.-S."/>
            <person name="Xu X.-W."/>
        </authorList>
    </citation>
    <scope>NUCLEOTIDE SEQUENCE [LARGE SCALE GENOMIC DNA]</scope>
    <source>
        <strain evidence="8 9">KCTC 22672</strain>
    </source>
</reference>
<keyword evidence="9" id="KW-1185">Reference proteome</keyword>
<gene>
    <name evidence="8" type="ORF">A6F68_01178</name>
</gene>
<keyword evidence="5 6" id="KW-0046">Antibiotic resistance</keyword>
<sequence length="304" mass="32058">MRIDRRGIIVGAAAVAASGCVPLNTAPDGRLEAKLRLIEVAAGGRLGVAFVDPVQRLTLGYRAGERFPMASTFKASLAALLLAKADDVDADRVMRWTEADLQSYAPFAKERLATGATLRELAQAAVEASDNTAANLLLARLGGPAALTAFWRAFGDDVSRLDDIEPQLNFVPQGDPRNTTTPAAMAGTIGRLLGESVLPVPSRASLRKWLAGATTGLTKVRAGVPSTWEAGDKTGNSGNWPGMGYARGDIGYVVGPASEPIAFAVYHQSPVDAPIAAAKVDEAFAEVGRTLTTWVRRNYTIVLT</sequence>
<evidence type="ECO:0000313" key="9">
    <source>
        <dbReference type="Proteomes" id="UP000092932"/>
    </source>
</evidence>
<dbReference type="InterPro" id="IPR023650">
    <property type="entry name" value="Beta-lactam_class-A_AS"/>
</dbReference>
<dbReference type="PANTHER" id="PTHR35333">
    <property type="entry name" value="BETA-LACTAMASE"/>
    <property type="match status" value="1"/>
</dbReference>
<proteinExistence type="inferred from homology"/>
<evidence type="ECO:0000256" key="4">
    <source>
        <dbReference type="ARBA" id="ARBA00022801"/>
    </source>
</evidence>
<dbReference type="STRING" id="692370.A6F68_01178"/>
<dbReference type="InterPro" id="IPR012338">
    <property type="entry name" value="Beta-lactam/transpept-like"/>
</dbReference>
<organism evidence="8 9">
    <name type="scientific">Tsuneonella dongtanensis</name>
    <dbReference type="NCBI Taxonomy" id="692370"/>
    <lineage>
        <taxon>Bacteria</taxon>
        <taxon>Pseudomonadati</taxon>
        <taxon>Pseudomonadota</taxon>
        <taxon>Alphaproteobacteria</taxon>
        <taxon>Sphingomonadales</taxon>
        <taxon>Erythrobacteraceae</taxon>
        <taxon>Tsuneonella</taxon>
    </lineage>
</organism>
<evidence type="ECO:0000256" key="5">
    <source>
        <dbReference type="ARBA" id="ARBA00023251"/>
    </source>
</evidence>
<dbReference type="NCBIfam" id="NF033103">
    <property type="entry name" value="bla_class_A"/>
    <property type="match status" value="1"/>
</dbReference>
<dbReference type="SUPFAM" id="SSF56601">
    <property type="entry name" value="beta-lactamase/transpeptidase-like"/>
    <property type="match status" value="1"/>
</dbReference>
<comment type="similarity">
    <text evidence="2 6">Belongs to the class-A beta-lactamase family.</text>
</comment>
<dbReference type="AlphaFoldDB" id="A0A1B2AC19"/>
<dbReference type="EMBL" id="CP016591">
    <property type="protein sequence ID" value="ANY19696.1"/>
    <property type="molecule type" value="Genomic_DNA"/>
</dbReference>
<evidence type="ECO:0000256" key="2">
    <source>
        <dbReference type="ARBA" id="ARBA00009009"/>
    </source>
</evidence>
<dbReference type="GO" id="GO:0030655">
    <property type="term" value="P:beta-lactam antibiotic catabolic process"/>
    <property type="evidence" value="ECO:0007669"/>
    <property type="project" value="InterPro"/>
</dbReference>
<dbReference type="Gene3D" id="3.40.710.10">
    <property type="entry name" value="DD-peptidase/beta-lactamase superfamily"/>
    <property type="match status" value="1"/>
</dbReference>
<dbReference type="Pfam" id="PF13354">
    <property type="entry name" value="Beta-lactamase2"/>
    <property type="match status" value="1"/>
</dbReference>
<dbReference type="OrthoDB" id="9784149at2"/>
<dbReference type="GO" id="GO:0046677">
    <property type="term" value="P:response to antibiotic"/>
    <property type="evidence" value="ECO:0007669"/>
    <property type="project" value="UniProtKB-UniRule"/>
</dbReference>
<evidence type="ECO:0000259" key="7">
    <source>
        <dbReference type="Pfam" id="PF13354"/>
    </source>
</evidence>
<comment type="catalytic activity">
    <reaction evidence="1 6">
        <text>a beta-lactam + H2O = a substituted beta-amino acid</text>
        <dbReference type="Rhea" id="RHEA:20401"/>
        <dbReference type="ChEBI" id="CHEBI:15377"/>
        <dbReference type="ChEBI" id="CHEBI:35627"/>
        <dbReference type="ChEBI" id="CHEBI:140347"/>
        <dbReference type="EC" id="3.5.2.6"/>
    </reaction>
</comment>
<evidence type="ECO:0000313" key="8">
    <source>
        <dbReference type="EMBL" id="ANY19696.1"/>
    </source>
</evidence>
<keyword evidence="4 6" id="KW-0378">Hydrolase</keyword>
<dbReference type="PATRIC" id="fig|692370.5.peg.1196"/>
<evidence type="ECO:0000256" key="6">
    <source>
        <dbReference type="RuleBase" id="RU361140"/>
    </source>
</evidence>
<feature type="domain" description="Beta-lactamase class A catalytic" evidence="7">
    <location>
        <begin position="50"/>
        <end position="266"/>
    </location>
</feature>
<dbReference type="GO" id="GO:0008800">
    <property type="term" value="F:beta-lactamase activity"/>
    <property type="evidence" value="ECO:0007669"/>
    <property type="project" value="UniProtKB-UniRule"/>
</dbReference>
<evidence type="ECO:0000256" key="1">
    <source>
        <dbReference type="ARBA" id="ARBA00001526"/>
    </source>
</evidence>
<dbReference type="PROSITE" id="PS51257">
    <property type="entry name" value="PROKAR_LIPOPROTEIN"/>
    <property type="match status" value="1"/>
</dbReference>
<evidence type="ECO:0000256" key="3">
    <source>
        <dbReference type="ARBA" id="ARBA00012865"/>
    </source>
</evidence>
<dbReference type="InterPro" id="IPR006311">
    <property type="entry name" value="TAT_signal"/>
</dbReference>
<dbReference type="EC" id="3.5.2.6" evidence="3 6"/>
<protein>
    <recommendedName>
        <fullName evidence="3 6">Beta-lactamase</fullName>
        <ecNumber evidence="3 6">3.5.2.6</ecNumber>
    </recommendedName>
</protein>
<accession>A0A1B2AC19</accession>
<dbReference type="PRINTS" id="PR00118">
    <property type="entry name" value="BLACTAMASEA"/>
</dbReference>
<dbReference type="RefSeq" id="WP_067677305.1">
    <property type="nucleotide sequence ID" value="NZ_CP016591.1"/>
</dbReference>